<dbReference type="Proteomes" id="UP000028782">
    <property type="component" value="Chromosome"/>
</dbReference>
<dbReference type="RefSeq" id="WP_043372320.1">
    <property type="nucleotide sequence ID" value="NZ_CP006704.1"/>
</dbReference>
<proteinExistence type="inferred from homology"/>
<organism evidence="6 7">
    <name type="scientific">Comamonas testosteroni TK102</name>
    <dbReference type="NCBI Taxonomy" id="1392005"/>
    <lineage>
        <taxon>Bacteria</taxon>
        <taxon>Pseudomonadati</taxon>
        <taxon>Pseudomonadota</taxon>
        <taxon>Betaproteobacteria</taxon>
        <taxon>Burkholderiales</taxon>
        <taxon>Comamonadaceae</taxon>
        <taxon>Comamonas</taxon>
    </lineage>
</organism>
<name>A0A076PT40_COMTE</name>
<comment type="similarity">
    <text evidence="1">Belongs to the Gfa family.</text>
</comment>
<dbReference type="PANTHER" id="PTHR33337">
    <property type="entry name" value="GFA DOMAIN-CONTAINING PROTEIN"/>
    <property type="match status" value="1"/>
</dbReference>
<dbReference type="SUPFAM" id="SSF51316">
    <property type="entry name" value="Mss4-like"/>
    <property type="match status" value="1"/>
</dbReference>
<dbReference type="HOGENOM" id="CLU_055491_4_1_4"/>
<dbReference type="EMBL" id="CP006704">
    <property type="protein sequence ID" value="AIJ46507.1"/>
    <property type="molecule type" value="Genomic_DNA"/>
</dbReference>
<feature type="domain" description="CENP-V/GFA" evidence="5">
    <location>
        <begin position="1"/>
        <end position="111"/>
    </location>
</feature>
<dbReference type="PROSITE" id="PS51891">
    <property type="entry name" value="CENP_V_GFA"/>
    <property type="match status" value="1"/>
</dbReference>
<keyword evidence="3" id="KW-0862">Zinc</keyword>
<dbReference type="GO" id="GO:0016846">
    <property type="term" value="F:carbon-sulfur lyase activity"/>
    <property type="evidence" value="ECO:0007669"/>
    <property type="project" value="InterPro"/>
</dbReference>
<evidence type="ECO:0000313" key="6">
    <source>
        <dbReference type="EMBL" id="AIJ46507.1"/>
    </source>
</evidence>
<evidence type="ECO:0000256" key="4">
    <source>
        <dbReference type="ARBA" id="ARBA00023239"/>
    </source>
</evidence>
<evidence type="ECO:0000256" key="3">
    <source>
        <dbReference type="ARBA" id="ARBA00022833"/>
    </source>
</evidence>
<dbReference type="InterPro" id="IPR006913">
    <property type="entry name" value="CENP-V/GFA"/>
</dbReference>
<evidence type="ECO:0000313" key="7">
    <source>
        <dbReference type="Proteomes" id="UP000028782"/>
    </source>
</evidence>
<evidence type="ECO:0000256" key="1">
    <source>
        <dbReference type="ARBA" id="ARBA00005495"/>
    </source>
</evidence>
<dbReference type="AlphaFoldDB" id="A0A076PT40"/>
<keyword evidence="4" id="KW-0456">Lyase</keyword>
<dbReference type="InterPro" id="IPR011057">
    <property type="entry name" value="Mss4-like_sf"/>
</dbReference>
<dbReference type="GO" id="GO:0046872">
    <property type="term" value="F:metal ion binding"/>
    <property type="evidence" value="ECO:0007669"/>
    <property type="project" value="UniProtKB-KW"/>
</dbReference>
<evidence type="ECO:0000256" key="2">
    <source>
        <dbReference type="ARBA" id="ARBA00022723"/>
    </source>
</evidence>
<dbReference type="Gene3D" id="3.90.1590.10">
    <property type="entry name" value="glutathione-dependent formaldehyde- activating enzyme (gfa)"/>
    <property type="match status" value="1"/>
</dbReference>
<evidence type="ECO:0000259" key="5">
    <source>
        <dbReference type="PROSITE" id="PS51891"/>
    </source>
</evidence>
<accession>A0A076PT40</accession>
<dbReference type="Pfam" id="PF04828">
    <property type="entry name" value="GFA"/>
    <property type="match status" value="1"/>
</dbReference>
<protein>
    <submittedName>
        <fullName evidence="6">Aldehyde-activating protein</fullName>
    </submittedName>
</protein>
<gene>
    <name evidence="6" type="ORF">O987_11950</name>
</gene>
<keyword evidence="2" id="KW-0479">Metal-binding</keyword>
<dbReference type="PANTHER" id="PTHR33337:SF40">
    <property type="entry name" value="CENP-V_GFA DOMAIN-CONTAINING PROTEIN-RELATED"/>
    <property type="match status" value="1"/>
</dbReference>
<reference evidence="6 7" key="1">
    <citation type="journal article" date="2014" name="Genome Announc.">
        <title>Complete Genome Sequence of Polychlorinated Biphenyl Degrader Comamonas testosteroni TK102 (NBRC 109938).</title>
        <authorList>
            <person name="Fukuda K."/>
            <person name="Hosoyama A."/>
            <person name="Tsuchikane K."/>
            <person name="Ohji S."/>
            <person name="Yamazoe A."/>
            <person name="Fujita N."/>
            <person name="Shintani M."/>
            <person name="Kimbara K."/>
        </authorList>
    </citation>
    <scope>NUCLEOTIDE SEQUENCE [LARGE SCALE GENOMIC DNA]</scope>
    <source>
        <strain evidence="6">TK102</strain>
    </source>
</reference>
<sequence>MQARCLCEAVLVTTPDTHEVHVCHCSMCRRWGEGPAFTLHGGTAVQTSGPVTRYASSPWAERAFCSSCGTHLFYRLLASNEHFLSAGLFQDARGLTLAQQIYIDEKPDYYALANDTPTLTGAEVQALYGDS</sequence>
<dbReference type="KEGG" id="ctes:O987_11950"/>